<evidence type="ECO:0000256" key="5">
    <source>
        <dbReference type="RuleBase" id="RU000499"/>
    </source>
</evidence>
<keyword evidence="2 5" id="KW-0575">Peroxidase</keyword>
<dbReference type="PANTHER" id="PTHR11592:SF78">
    <property type="entry name" value="GLUTATHIONE PEROXIDASE"/>
    <property type="match status" value="1"/>
</dbReference>
<dbReference type="PROSITE" id="PS51355">
    <property type="entry name" value="GLUTATHIONE_PEROXID_3"/>
    <property type="match status" value="1"/>
</dbReference>
<sequence length="160" mass="17347">MTKLADFSATTLAGEERSLADFDGSVALVVNTASKCGFTPQYAGLQQLFDSYRDKGFTVLGFPSNEFAGQEPGASGDIEEFCQVNYGVSFPMFEKIKVNGKNAHPLYQWLKTEKGGILGDAIKWNFTKFLIGRDGQVVKRYASNVDPADIAADIETALAA</sequence>
<reference evidence="7 8" key="1">
    <citation type="submission" date="2017-02" db="EMBL/GenBank/DDBJ databases">
        <authorList>
            <person name="Peterson S.W."/>
        </authorList>
    </citation>
    <scope>NUCLEOTIDE SEQUENCE [LARGE SCALE GENOMIC DNA]</scope>
    <source>
        <strain evidence="7 8">LMG 22410</strain>
    </source>
</reference>
<feature type="active site" evidence="4">
    <location>
        <position position="36"/>
    </location>
</feature>
<dbReference type="EMBL" id="FUHU01000010">
    <property type="protein sequence ID" value="SJM49783.1"/>
    <property type="molecule type" value="Genomic_DNA"/>
</dbReference>
<evidence type="ECO:0000313" key="8">
    <source>
        <dbReference type="Proteomes" id="UP000195787"/>
    </source>
</evidence>
<dbReference type="Proteomes" id="UP000195787">
    <property type="component" value="Unassembled WGS sequence"/>
</dbReference>
<dbReference type="FunFam" id="3.40.30.10:FF:000010">
    <property type="entry name" value="Glutathione peroxidase"/>
    <property type="match status" value="1"/>
</dbReference>
<dbReference type="PROSITE" id="PS51352">
    <property type="entry name" value="THIOREDOXIN_2"/>
    <property type="match status" value="1"/>
</dbReference>
<proteinExistence type="inferred from homology"/>
<comment type="similarity">
    <text evidence="1 5">Belongs to the glutathione peroxidase family.</text>
</comment>
<dbReference type="OrthoDB" id="9785502at2"/>
<evidence type="ECO:0000256" key="4">
    <source>
        <dbReference type="PIRSR" id="PIRSR000303-1"/>
    </source>
</evidence>
<evidence type="ECO:0000313" key="7">
    <source>
        <dbReference type="EMBL" id="SJM49783.1"/>
    </source>
</evidence>
<gene>
    <name evidence="7" type="ORF">CZ674_02075</name>
</gene>
<dbReference type="PIRSF" id="PIRSF000303">
    <property type="entry name" value="Glutathion_perox"/>
    <property type="match status" value="1"/>
</dbReference>
<dbReference type="GO" id="GO:0004601">
    <property type="term" value="F:peroxidase activity"/>
    <property type="evidence" value="ECO:0007669"/>
    <property type="project" value="UniProtKB-KW"/>
</dbReference>
<name>A0A1R4F1T4_9MICO</name>
<protein>
    <recommendedName>
        <fullName evidence="5">Glutathione peroxidase</fullName>
    </recommendedName>
</protein>
<organism evidence="7 8">
    <name type="scientific">Agrococcus casei LMG 22410</name>
    <dbReference type="NCBI Taxonomy" id="1255656"/>
    <lineage>
        <taxon>Bacteria</taxon>
        <taxon>Bacillati</taxon>
        <taxon>Actinomycetota</taxon>
        <taxon>Actinomycetes</taxon>
        <taxon>Micrococcales</taxon>
        <taxon>Microbacteriaceae</taxon>
        <taxon>Agrococcus</taxon>
    </lineage>
</organism>
<dbReference type="PANTHER" id="PTHR11592">
    <property type="entry name" value="GLUTATHIONE PEROXIDASE"/>
    <property type="match status" value="1"/>
</dbReference>
<dbReference type="RefSeq" id="WP_086990783.1">
    <property type="nucleotide sequence ID" value="NZ_FUHU01000010.1"/>
</dbReference>
<evidence type="ECO:0000259" key="6">
    <source>
        <dbReference type="PROSITE" id="PS51352"/>
    </source>
</evidence>
<evidence type="ECO:0000256" key="2">
    <source>
        <dbReference type="ARBA" id="ARBA00022559"/>
    </source>
</evidence>
<dbReference type="PRINTS" id="PR01011">
    <property type="entry name" value="GLUTPROXDASE"/>
</dbReference>
<evidence type="ECO:0000256" key="3">
    <source>
        <dbReference type="ARBA" id="ARBA00023002"/>
    </source>
</evidence>
<dbReference type="GO" id="GO:0034599">
    <property type="term" value="P:cellular response to oxidative stress"/>
    <property type="evidence" value="ECO:0007669"/>
    <property type="project" value="TreeGrafter"/>
</dbReference>
<feature type="domain" description="Thioredoxin" evidence="6">
    <location>
        <begin position="1"/>
        <end position="159"/>
    </location>
</feature>
<dbReference type="InterPro" id="IPR036249">
    <property type="entry name" value="Thioredoxin-like_sf"/>
</dbReference>
<dbReference type="Pfam" id="PF00255">
    <property type="entry name" value="GSHPx"/>
    <property type="match status" value="1"/>
</dbReference>
<dbReference type="SUPFAM" id="SSF52833">
    <property type="entry name" value="Thioredoxin-like"/>
    <property type="match status" value="1"/>
</dbReference>
<keyword evidence="3 5" id="KW-0560">Oxidoreductase</keyword>
<dbReference type="CDD" id="cd00340">
    <property type="entry name" value="GSH_Peroxidase"/>
    <property type="match status" value="1"/>
</dbReference>
<dbReference type="InterPro" id="IPR000889">
    <property type="entry name" value="Glutathione_peroxidase"/>
</dbReference>
<dbReference type="GeneID" id="303171986"/>
<dbReference type="AlphaFoldDB" id="A0A1R4F1T4"/>
<dbReference type="Gene3D" id="3.40.30.10">
    <property type="entry name" value="Glutaredoxin"/>
    <property type="match status" value="1"/>
</dbReference>
<keyword evidence="8" id="KW-1185">Reference proteome</keyword>
<evidence type="ECO:0000256" key="1">
    <source>
        <dbReference type="ARBA" id="ARBA00006926"/>
    </source>
</evidence>
<accession>A0A1R4F1T4</accession>
<dbReference type="InterPro" id="IPR013766">
    <property type="entry name" value="Thioredoxin_domain"/>
</dbReference>